<dbReference type="EMBL" id="NCQP01000002">
    <property type="protein sequence ID" value="OWJ54909.1"/>
    <property type="molecule type" value="Genomic_DNA"/>
</dbReference>
<keyword evidence="1" id="KW-0472">Membrane</keyword>
<protein>
    <submittedName>
        <fullName evidence="2">Uncharacterized protein</fullName>
    </submittedName>
</protein>
<evidence type="ECO:0000313" key="5">
    <source>
        <dbReference type="Proteomes" id="UP000196694"/>
    </source>
</evidence>
<sequence>MWRTALLYAATTITMILVALDALSVFFLLLNPEGYWDGAKLDGKEALHKLLPVFAAPLAAETAALHLLRRSGTALAAPLLTLAAALHYYAGLHICADCQMSPGETVEAVLAALLVSAHMVSRGV</sequence>
<dbReference type="EMBL" id="CP013011">
    <property type="protein sequence ID" value="ALL01889.1"/>
    <property type="molecule type" value="Genomic_DNA"/>
</dbReference>
<keyword evidence="1" id="KW-0812">Transmembrane</keyword>
<dbReference type="Proteomes" id="UP000196694">
    <property type="component" value="Unassembled WGS sequence"/>
</dbReference>
<dbReference type="Proteomes" id="UP000058613">
    <property type="component" value="Chromosome"/>
</dbReference>
<keyword evidence="5" id="KW-1185">Reference proteome</keyword>
<name>A0A0N7JDD5_9CREN</name>
<evidence type="ECO:0000313" key="2">
    <source>
        <dbReference type="EMBL" id="ALL01889.1"/>
    </source>
</evidence>
<accession>A0A0N7JDD5</accession>
<evidence type="ECO:0000313" key="3">
    <source>
        <dbReference type="EMBL" id="OWJ54909.1"/>
    </source>
</evidence>
<feature type="transmembrane region" description="Helical" evidence="1">
    <location>
        <begin position="7"/>
        <end position="30"/>
    </location>
</feature>
<feature type="transmembrane region" description="Helical" evidence="1">
    <location>
        <begin position="75"/>
        <end position="92"/>
    </location>
</feature>
<evidence type="ECO:0000256" key="1">
    <source>
        <dbReference type="SAM" id="Phobius"/>
    </source>
</evidence>
<reference evidence="2 4" key="1">
    <citation type="submission" date="2015-10" db="EMBL/GenBank/DDBJ databases">
        <title>Complete genome sequence of hyperthermophilic archaeon Pyrodictium delaneyi Su06.</title>
        <authorList>
            <person name="Jung J.-H."/>
            <person name="Lin J."/>
            <person name="Holden J.F."/>
            <person name="Park C.-S."/>
        </authorList>
    </citation>
    <scope>NUCLEOTIDE SEQUENCE [LARGE SCALE GENOMIC DNA]</scope>
    <source>
        <strain evidence="2 4">Su06</strain>
    </source>
</reference>
<dbReference type="KEGG" id="pdl:Pyrde_1846"/>
<evidence type="ECO:0000313" key="4">
    <source>
        <dbReference type="Proteomes" id="UP000058613"/>
    </source>
</evidence>
<organism evidence="2 4">
    <name type="scientific">Pyrodictium delaneyi</name>
    <dbReference type="NCBI Taxonomy" id="1273541"/>
    <lineage>
        <taxon>Archaea</taxon>
        <taxon>Thermoproteota</taxon>
        <taxon>Thermoprotei</taxon>
        <taxon>Desulfurococcales</taxon>
        <taxon>Pyrodictiaceae</taxon>
        <taxon>Pyrodictium</taxon>
    </lineage>
</organism>
<keyword evidence="1" id="KW-1133">Transmembrane helix</keyword>
<dbReference type="RefSeq" id="WP_055410189.1">
    <property type="nucleotide sequence ID" value="NZ_CP013011.1"/>
</dbReference>
<dbReference type="GeneID" id="26100186"/>
<gene>
    <name evidence="3" type="ORF">Pdsh_04175</name>
    <name evidence="2" type="ORF">Pyrde_1846</name>
</gene>
<proteinExistence type="predicted"/>
<dbReference type="AlphaFoldDB" id="A0A0N7JDD5"/>
<reference evidence="3 5" key="2">
    <citation type="submission" date="2017-05" db="EMBL/GenBank/DDBJ databases">
        <title>The draft genome of the hyperthermophilic archaeon 'Pyrodictium delaneyi strain Hulk', an iron and nitrate reducer, reveals the capacity for sulfate reduction.</title>
        <authorList>
            <person name="Demey L.M."/>
            <person name="Miller C."/>
            <person name="Manzella M."/>
            <person name="Reguera G."/>
            <person name="Kashefi K."/>
        </authorList>
    </citation>
    <scope>NUCLEOTIDE SEQUENCE [LARGE SCALE GENOMIC DNA]</scope>
    <source>
        <strain evidence="3 5">Hulk</strain>
    </source>
</reference>